<dbReference type="EMBL" id="FTOL01000001">
    <property type="protein sequence ID" value="SIS57363.1"/>
    <property type="molecule type" value="Genomic_DNA"/>
</dbReference>
<gene>
    <name evidence="1" type="ORF">SAMN05421786_101279</name>
</gene>
<evidence type="ECO:0000313" key="1">
    <source>
        <dbReference type="EMBL" id="SIS57363.1"/>
    </source>
</evidence>
<keyword evidence="2" id="KW-1185">Reference proteome</keyword>
<dbReference type="Proteomes" id="UP000186744">
    <property type="component" value="Unassembled WGS sequence"/>
</dbReference>
<accession>A0A1N7K707</accession>
<evidence type="ECO:0000313" key="2">
    <source>
        <dbReference type="Proteomes" id="UP000186744"/>
    </source>
</evidence>
<protein>
    <submittedName>
        <fullName evidence="1">Uncharacterized protein</fullName>
    </submittedName>
</protein>
<name>A0A1N7K707_9FLAO</name>
<proteinExistence type="predicted"/>
<reference evidence="2" key="1">
    <citation type="submission" date="2017-01" db="EMBL/GenBank/DDBJ databases">
        <authorList>
            <person name="Varghese N."/>
            <person name="Submissions S."/>
        </authorList>
    </citation>
    <scope>NUCLEOTIDE SEQUENCE [LARGE SCALE GENOMIC DNA]</scope>
    <source>
        <strain evidence="2">DSM 18017</strain>
    </source>
</reference>
<sequence length="69" mass="8217">MFTHTFFVARNDFKKIFDFLHLIIFIIGESKNTFNENIKDLFIVIKASNFLKGIKIKKTFKLPIDNTYK</sequence>
<organism evidence="1 2">
    <name type="scientific">Chryseobacterium ureilyticum</name>
    <dbReference type="NCBI Taxonomy" id="373668"/>
    <lineage>
        <taxon>Bacteria</taxon>
        <taxon>Pseudomonadati</taxon>
        <taxon>Bacteroidota</taxon>
        <taxon>Flavobacteriia</taxon>
        <taxon>Flavobacteriales</taxon>
        <taxon>Weeksellaceae</taxon>
        <taxon>Chryseobacterium group</taxon>
        <taxon>Chryseobacterium</taxon>
    </lineage>
</organism>
<dbReference type="AlphaFoldDB" id="A0A1N7K707"/>